<reference evidence="4 5" key="1">
    <citation type="submission" date="2019-08" db="EMBL/GenBank/DDBJ databases">
        <title>Hyperibacter terrae gen. nov., sp. nov. and Hyperibacter viscosus sp. nov., two new members in the family Rhodospirillaceae isolated from the rhizosphere of Hypericum perforatum.</title>
        <authorList>
            <person name="Noviana Z."/>
        </authorList>
    </citation>
    <scope>NUCLEOTIDE SEQUENCE [LARGE SCALE GENOMIC DNA]</scope>
    <source>
        <strain evidence="4 5">R5913</strain>
    </source>
</reference>
<dbReference type="KEGG" id="htq:FRZ44_32720"/>
<proteinExistence type="inferred from homology"/>
<dbReference type="GO" id="GO:0016491">
    <property type="term" value="F:oxidoreductase activity"/>
    <property type="evidence" value="ECO:0007669"/>
    <property type="project" value="UniProtKB-KW"/>
</dbReference>
<name>A0A5J6MKF1_9PROT</name>
<dbReference type="NCBIfam" id="NF004845">
    <property type="entry name" value="PRK06196.1"/>
    <property type="match status" value="1"/>
</dbReference>
<keyword evidence="5" id="KW-1185">Reference proteome</keyword>
<sequence>MDTEQKPIKSGYGAQTTAEAVAAGLDLRGKLVVVTGGYAGIGLETVRVLSKAGASVIVGARDMKKAKAALSNIGSVELLPLDLAEPESIDRFAAEVLGAHKAIHVLINNAGVMAIPLTRDRRGYEMQFAVNHLGHFQLTTRLWDALKRASHSRVVALSSFGHRRSPVHLDDPNFERRPYDKWMGYGQSKTANVLFAVEADRRGKADGIRAFALHPGRIPGTDLGRHMTEEDLKVVGITRENGVFKGPNLKTIEQGAATTVWCAVSPQLEGKGGVYCADCDISAVIPDDGQDSAGVLRWAIDKPMARALWDLSEKLTA</sequence>
<protein>
    <recommendedName>
        <fullName evidence="3">Probable oxidoreductase</fullName>
    </recommendedName>
</protein>
<dbReference type="SUPFAM" id="SSF51735">
    <property type="entry name" value="NAD(P)-binding Rossmann-fold domains"/>
    <property type="match status" value="1"/>
</dbReference>
<evidence type="ECO:0000313" key="5">
    <source>
        <dbReference type="Proteomes" id="UP000326202"/>
    </source>
</evidence>
<comment type="similarity">
    <text evidence="1">Belongs to the short-chain dehydrogenases/reductases (SDR) family.</text>
</comment>
<dbReference type="FunFam" id="3.40.50.720:FF:000594">
    <property type="entry name" value="Short-chain oxidoreductase"/>
    <property type="match status" value="1"/>
</dbReference>
<dbReference type="InterPro" id="IPR002347">
    <property type="entry name" value="SDR_fam"/>
</dbReference>
<dbReference type="Gene3D" id="3.40.50.720">
    <property type="entry name" value="NAD(P)-binding Rossmann-like Domain"/>
    <property type="match status" value="1"/>
</dbReference>
<evidence type="ECO:0000256" key="2">
    <source>
        <dbReference type="ARBA" id="ARBA00023002"/>
    </source>
</evidence>
<dbReference type="PRINTS" id="PR00081">
    <property type="entry name" value="GDHRDH"/>
</dbReference>
<evidence type="ECO:0000256" key="3">
    <source>
        <dbReference type="ARBA" id="ARBA00071493"/>
    </source>
</evidence>
<dbReference type="Proteomes" id="UP000326202">
    <property type="component" value="Chromosome"/>
</dbReference>
<dbReference type="InterPro" id="IPR036291">
    <property type="entry name" value="NAD(P)-bd_dom_sf"/>
</dbReference>
<gene>
    <name evidence="4" type="ORF">FRZ44_32720</name>
</gene>
<dbReference type="PANTHER" id="PTHR24320:SF148">
    <property type="entry name" value="NAD(P)-BINDING ROSSMANN-FOLD SUPERFAMILY PROTEIN"/>
    <property type="match status" value="1"/>
</dbReference>
<accession>A0A5J6MKF1</accession>
<dbReference type="Pfam" id="PF00106">
    <property type="entry name" value="adh_short"/>
    <property type="match status" value="1"/>
</dbReference>
<keyword evidence="2" id="KW-0560">Oxidoreductase</keyword>
<dbReference type="OrthoDB" id="109589at2"/>
<dbReference type="PANTHER" id="PTHR24320">
    <property type="entry name" value="RETINOL DEHYDROGENASE"/>
    <property type="match status" value="1"/>
</dbReference>
<evidence type="ECO:0000256" key="1">
    <source>
        <dbReference type="ARBA" id="ARBA00006484"/>
    </source>
</evidence>
<organism evidence="4 5">
    <name type="scientific">Hypericibacter terrae</name>
    <dbReference type="NCBI Taxonomy" id="2602015"/>
    <lineage>
        <taxon>Bacteria</taxon>
        <taxon>Pseudomonadati</taxon>
        <taxon>Pseudomonadota</taxon>
        <taxon>Alphaproteobacteria</taxon>
        <taxon>Rhodospirillales</taxon>
        <taxon>Dongiaceae</taxon>
        <taxon>Hypericibacter</taxon>
    </lineage>
</organism>
<dbReference type="EMBL" id="CP042906">
    <property type="protein sequence ID" value="QEX17968.1"/>
    <property type="molecule type" value="Genomic_DNA"/>
</dbReference>
<dbReference type="AlphaFoldDB" id="A0A5J6MKF1"/>
<dbReference type="RefSeq" id="WP_151178174.1">
    <property type="nucleotide sequence ID" value="NZ_CP042906.1"/>
</dbReference>
<evidence type="ECO:0000313" key="4">
    <source>
        <dbReference type="EMBL" id="QEX17968.1"/>
    </source>
</evidence>